<comment type="caution">
    <text evidence="12">The sequence shown here is derived from an EMBL/GenBank/DDBJ whole genome shotgun (WGS) entry which is preliminary data.</text>
</comment>
<evidence type="ECO:0000256" key="2">
    <source>
        <dbReference type="ARBA" id="ARBA00022723"/>
    </source>
</evidence>
<protein>
    <recommendedName>
        <fullName evidence="11">GATA-type domain-containing protein</fullName>
    </recommendedName>
</protein>
<evidence type="ECO:0000256" key="10">
    <source>
        <dbReference type="SAM" id="MobiDB-lite"/>
    </source>
</evidence>
<evidence type="ECO:0000259" key="11">
    <source>
        <dbReference type="PROSITE" id="PS50114"/>
    </source>
</evidence>
<evidence type="ECO:0000256" key="3">
    <source>
        <dbReference type="ARBA" id="ARBA00022771"/>
    </source>
</evidence>
<reference evidence="12 13" key="1">
    <citation type="submission" date="2021-02" db="EMBL/GenBank/DDBJ databases">
        <title>Plant Genome Project.</title>
        <authorList>
            <person name="Zhang R.-G."/>
        </authorList>
    </citation>
    <scope>NUCLEOTIDE SEQUENCE [LARGE SCALE GENOMIC DNA]</scope>
    <source>
        <tissue evidence="12">Leaves</tissue>
    </source>
</reference>
<organism evidence="12 13">
    <name type="scientific">Xanthoceras sorbifolium</name>
    <dbReference type="NCBI Taxonomy" id="99658"/>
    <lineage>
        <taxon>Eukaryota</taxon>
        <taxon>Viridiplantae</taxon>
        <taxon>Streptophyta</taxon>
        <taxon>Embryophyta</taxon>
        <taxon>Tracheophyta</taxon>
        <taxon>Spermatophyta</taxon>
        <taxon>Magnoliopsida</taxon>
        <taxon>eudicotyledons</taxon>
        <taxon>Gunneridae</taxon>
        <taxon>Pentapetalae</taxon>
        <taxon>rosids</taxon>
        <taxon>malvids</taxon>
        <taxon>Sapindales</taxon>
        <taxon>Sapindaceae</taxon>
        <taxon>Xanthoceroideae</taxon>
        <taxon>Xanthoceras</taxon>
    </lineage>
</organism>
<dbReference type="InterPro" id="IPR000679">
    <property type="entry name" value="Znf_GATA"/>
</dbReference>
<keyword evidence="13" id="KW-1185">Reference proteome</keyword>
<dbReference type="PANTHER" id="PTHR45658:SF102">
    <property type="entry name" value="GATA TRANSCRIPTION FACTOR 29"/>
    <property type="match status" value="1"/>
</dbReference>
<feature type="region of interest" description="Disordered" evidence="10">
    <location>
        <begin position="1"/>
        <end position="31"/>
    </location>
</feature>
<evidence type="ECO:0000313" key="13">
    <source>
        <dbReference type="Proteomes" id="UP000827721"/>
    </source>
</evidence>
<comment type="similarity">
    <text evidence="1">Belongs to the type IV zinc-finger family. Class A subfamily.</text>
</comment>
<keyword evidence="3 9" id="KW-0863">Zinc-finger</keyword>
<dbReference type="PROSITE" id="PS50114">
    <property type="entry name" value="GATA_ZN_FINGER_2"/>
    <property type="match status" value="1"/>
</dbReference>
<evidence type="ECO:0000256" key="6">
    <source>
        <dbReference type="ARBA" id="ARBA00023125"/>
    </source>
</evidence>
<dbReference type="Proteomes" id="UP000827721">
    <property type="component" value="Unassembled WGS sequence"/>
</dbReference>
<dbReference type="Gene3D" id="3.30.50.10">
    <property type="entry name" value="Erythroid Transcription Factor GATA-1, subunit A"/>
    <property type="match status" value="1"/>
</dbReference>
<dbReference type="Pfam" id="PF00320">
    <property type="entry name" value="GATA"/>
    <property type="match status" value="1"/>
</dbReference>
<keyword evidence="8" id="KW-0804">Transcription</keyword>
<keyword evidence="4" id="KW-0862">Zinc</keyword>
<sequence length="228" mass="25336">MDSQWINQPATDGRNNYDQHNNDENENLDLGLRLGLPDNEERNQANLAFQDHAGLNNGGPKYTQGPMGDNNIDINLLYAWPPSKVLRNAQMQPNVHGFAGGQSSGYSASAHTNFYMNPPNHPILPPSPTRPAMHAYTLIDVPARRAGREVGNGSSISGVSGLGKRPRQQIFIDPNRRCTNYNCNTNDTPMWRRGPLGLNTLCNACGIKYRKEEDKRKAREVANNRSRG</sequence>
<evidence type="ECO:0000256" key="1">
    <source>
        <dbReference type="ARBA" id="ARBA00005694"/>
    </source>
</evidence>
<dbReference type="EMBL" id="JAFEMO010000014">
    <property type="protein sequence ID" value="KAH7547874.1"/>
    <property type="molecule type" value="Genomic_DNA"/>
</dbReference>
<dbReference type="InterPro" id="IPR013088">
    <property type="entry name" value="Znf_NHR/GATA"/>
</dbReference>
<proteinExistence type="inferred from homology"/>
<evidence type="ECO:0000256" key="7">
    <source>
        <dbReference type="ARBA" id="ARBA00023159"/>
    </source>
</evidence>
<keyword evidence="2" id="KW-0479">Metal-binding</keyword>
<feature type="compositionally biased region" description="Polar residues" evidence="10">
    <location>
        <begin position="1"/>
        <end position="14"/>
    </location>
</feature>
<keyword evidence="5" id="KW-0805">Transcription regulation</keyword>
<feature type="domain" description="GATA-type" evidence="11">
    <location>
        <begin position="182"/>
        <end position="216"/>
    </location>
</feature>
<dbReference type="SMART" id="SM00401">
    <property type="entry name" value="ZnF_GATA"/>
    <property type="match status" value="1"/>
</dbReference>
<evidence type="ECO:0000256" key="5">
    <source>
        <dbReference type="ARBA" id="ARBA00023015"/>
    </source>
</evidence>
<name>A0ABQ8H3K2_9ROSI</name>
<dbReference type="CDD" id="cd00202">
    <property type="entry name" value="ZnF_GATA"/>
    <property type="match status" value="1"/>
</dbReference>
<keyword evidence="7" id="KW-0010">Activator</keyword>
<accession>A0ABQ8H3K2</accession>
<evidence type="ECO:0000256" key="4">
    <source>
        <dbReference type="ARBA" id="ARBA00022833"/>
    </source>
</evidence>
<dbReference type="SUPFAM" id="SSF57716">
    <property type="entry name" value="Glucocorticoid receptor-like (DNA-binding domain)"/>
    <property type="match status" value="1"/>
</dbReference>
<dbReference type="InterPro" id="IPR051140">
    <property type="entry name" value="GATA_TF"/>
</dbReference>
<dbReference type="PANTHER" id="PTHR45658">
    <property type="entry name" value="GATA TRANSCRIPTION FACTOR"/>
    <property type="match status" value="1"/>
</dbReference>
<gene>
    <name evidence="12" type="ORF">JRO89_XS14G0030900</name>
</gene>
<evidence type="ECO:0000256" key="8">
    <source>
        <dbReference type="ARBA" id="ARBA00023163"/>
    </source>
</evidence>
<evidence type="ECO:0000313" key="12">
    <source>
        <dbReference type="EMBL" id="KAH7547874.1"/>
    </source>
</evidence>
<keyword evidence="6" id="KW-0238">DNA-binding</keyword>
<evidence type="ECO:0000256" key="9">
    <source>
        <dbReference type="PROSITE-ProRule" id="PRU00094"/>
    </source>
</evidence>